<keyword evidence="3" id="KW-0863">Zinc-finger</keyword>
<evidence type="ECO:0000313" key="7">
    <source>
        <dbReference type="EMBL" id="KAA1080452.1"/>
    </source>
</evidence>
<dbReference type="EMBL" id="VDEP01000103">
    <property type="protein sequence ID" value="KAA1131410.1"/>
    <property type="molecule type" value="Genomic_DNA"/>
</dbReference>
<evidence type="ECO:0000313" key="9">
    <source>
        <dbReference type="Proteomes" id="UP000324748"/>
    </source>
</evidence>
<gene>
    <name evidence="7" type="ORF">PGT21_007655</name>
    <name evidence="8" type="ORF">PGTUg99_004849</name>
</gene>
<proteinExistence type="inferred from homology"/>
<organism evidence="7 9">
    <name type="scientific">Puccinia graminis f. sp. tritici</name>
    <dbReference type="NCBI Taxonomy" id="56615"/>
    <lineage>
        <taxon>Eukaryota</taxon>
        <taxon>Fungi</taxon>
        <taxon>Dikarya</taxon>
        <taxon>Basidiomycota</taxon>
        <taxon>Pucciniomycotina</taxon>
        <taxon>Pucciniomycetes</taxon>
        <taxon>Pucciniales</taxon>
        <taxon>Pucciniaceae</taxon>
        <taxon>Puccinia</taxon>
    </lineage>
</organism>
<protein>
    <recommendedName>
        <fullName evidence="6">DNA/RNA-binding protein Kin17 WH-like domain-containing protein</fullName>
    </recommendedName>
</protein>
<dbReference type="GO" id="GO:0006260">
    <property type="term" value="P:DNA replication"/>
    <property type="evidence" value="ECO:0007669"/>
    <property type="project" value="TreeGrafter"/>
</dbReference>
<dbReference type="InterPro" id="IPR019447">
    <property type="entry name" value="DNA/RNA-bd_Kin17_WH-like_dom"/>
</dbReference>
<dbReference type="Gene3D" id="1.10.10.2030">
    <property type="entry name" value="DNA/RNA-binding protein Kin17, conserved domain"/>
    <property type="match status" value="1"/>
</dbReference>
<name>A0A5B0MUZ9_PUCGR</name>
<evidence type="ECO:0000256" key="1">
    <source>
        <dbReference type="ARBA" id="ARBA00008517"/>
    </source>
</evidence>
<dbReference type="GO" id="GO:0003690">
    <property type="term" value="F:double-stranded DNA binding"/>
    <property type="evidence" value="ECO:0007669"/>
    <property type="project" value="TreeGrafter"/>
</dbReference>
<dbReference type="InterPro" id="IPR037321">
    <property type="entry name" value="KIN17-like"/>
</dbReference>
<evidence type="ECO:0000313" key="10">
    <source>
        <dbReference type="Proteomes" id="UP000325313"/>
    </source>
</evidence>
<dbReference type="GO" id="GO:0008270">
    <property type="term" value="F:zinc ion binding"/>
    <property type="evidence" value="ECO:0007669"/>
    <property type="project" value="UniProtKB-KW"/>
</dbReference>
<dbReference type="InterPro" id="IPR056767">
    <property type="entry name" value="C2H2-Znf_KIN17"/>
</dbReference>
<dbReference type="Proteomes" id="UP000325313">
    <property type="component" value="Unassembled WGS sequence"/>
</dbReference>
<keyword evidence="4" id="KW-0862">Zinc</keyword>
<dbReference type="SMART" id="SM01253">
    <property type="entry name" value="Kin17_mid"/>
    <property type="match status" value="1"/>
</dbReference>
<dbReference type="GO" id="GO:0006974">
    <property type="term" value="P:DNA damage response"/>
    <property type="evidence" value="ECO:0007669"/>
    <property type="project" value="TreeGrafter"/>
</dbReference>
<comment type="caution">
    <text evidence="7">The sequence shown here is derived from an EMBL/GenBank/DDBJ whole genome shotgun (WGS) entry which is preliminary data.</text>
</comment>
<feature type="domain" description="DNA/RNA-binding protein Kin17 WH-like" evidence="6">
    <location>
        <begin position="52"/>
        <end position="178"/>
    </location>
</feature>
<dbReference type="InterPro" id="IPR038254">
    <property type="entry name" value="KIN17_WH-like_sf"/>
</dbReference>
<dbReference type="Proteomes" id="UP000324748">
    <property type="component" value="Unassembled WGS sequence"/>
</dbReference>
<reference evidence="9 10" key="1">
    <citation type="submission" date="2019-05" db="EMBL/GenBank/DDBJ databases">
        <title>Emergence of the Ug99 lineage of the wheat stem rust pathogen through somatic hybridization.</title>
        <authorList>
            <person name="Li F."/>
            <person name="Upadhyaya N.M."/>
            <person name="Sperschneider J."/>
            <person name="Matny O."/>
            <person name="Nguyen-Phuc H."/>
            <person name="Mago R."/>
            <person name="Raley C."/>
            <person name="Miller M.E."/>
            <person name="Silverstein K.A.T."/>
            <person name="Henningsen E."/>
            <person name="Hirsch C.D."/>
            <person name="Visser B."/>
            <person name="Pretorius Z.A."/>
            <person name="Steffenson B.J."/>
            <person name="Schwessinger B."/>
            <person name="Dodds P.N."/>
            <person name="Figueroa M."/>
        </authorList>
    </citation>
    <scope>NUCLEOTIDE SEQUENCE [LARGE SCALE GENOMIC DNA]</scope>
    <source>
        <strain evidence="7">21-0</strain>
        <strain evidence="8 10">Ug99</strain>
    </source>
</reference>
<dbReference type="PANTHER" id="PTHR12805">
    <property type="entry name" value="KIN17 KIN, ANTIGENIC DETERMINANT OF RECA PROTEIN HOMOLOG"/>
    <property type="match status" value="1"/>
</dbReference>
<dbReference type="PANTHER" id="PTHR12805:SF0">
    <property type="entry name" value="DNA_RNA-BINDING PROTEIN KIN17"/>
    <property type="match status" value="1"/>
</dbReference>
<keyword evidence="2" id="KW-0479">Metal-binding</keyword>
<dbReference type="SUPFAM" id="SSF57667">
    <property type="entry name" value="beta-beta-alpha zinc fingers"/>
    <property type="match status" value="1"/>
</dbReference>
<dbReference type="FunFam" id="1.10.10.2030:FF:000001">
    <property type="entry name" value="DNA/RNA-binding protein KIN17, putative"/>
    <property type="match status" value="1"/>
</dbReference>
<feature type="compositionally biased region" description="Basic and acidic residues" evidence="5">
    <location>
        <begin position="205"/>
        <end position="217"/>
    </location>
</feature>
<feature type="compositionally biased region" description="Polar residues" evidence="5">
    <location>
        <begin position="250"/>
        <end position="266"/>
    </location>
</feature>
<dbReference type="EMBL" id="VSWC01000131">
    <property type="protein sequence ID" value="KAA1080452.1"/>
    <property type="molecule type" value="Genomic_DNA"/>
</dbReference>
<feature type="compositionally biased region" description="Polar residues" evidence="5">
    <location>
        <begin position="274"/>
        <end position="302"/>
    </location>
</feature>
<accession>A0A5B0MUZ9</accession>
<keyword evidence="9" id="KW-1185">Reference proteome</keyword>
<dbReference type="GO" id="GO:0005634">
    <property type="term" value="C:nucleus"/>
    <property type="evidence" value="ECO:0007669"/>
    <property type="project" value="TreeGrafter"/>
</dbReference>
<dbReference type="Pfam" id="PF10357">
    <property type="entry name" value="WH_KIN17"/>
    <property type="match status" value="1"/>
</dbReference>
<dbReference type="InterPro" id="IPR036236">
    <property type="entry name" value="Znf_C2H2_sf"/>
</dbReference>
<evidence type="ECO:0000256" key="3">
    <source>
        <dbReference type="ARBA" id="ARBA00022771"/>
    </source>
</evidence>
<evidence type="ECO:0000256" key="2">
    <source>
        <dbReference type="ARBA" id="ARBA00022723"/>
    </source>
</evidence>
<sequence length="342" mass="38060">MPKAEKGTPKAIANAMKSKGLQRLRWYCQVCEKQCRDENGFKCHTMSEGHVRQMLVVGENAGKYINDYSDNFKKDFLALLSRRWGTKRVLANMVYQEYIADKNHLHMNATQWVTLTEFVKQMGREGVLHVDETEKGLHMAWVDNSPQALARQAAHQAKERSELDDEQRMRRLIEEQIQKANLEQAARMGTSSQTDESKAAAAIPDQERVLKREETDGPLKLNFGISTTSATAVASSTSTSSSNPSVTTNKKMSTNPLKGPSTNPLKKSNPLKRPSSTNPLKSQPSKSTEKGSSTIPKSNPSKMSALESIIAEDEARKRRKDERTWSGANGHGASGLQIKRST</sequence>
<feature type="compositionally biased region" description="Low complexity" evidence="5">
    <location>
        <begin position="226"/>
        <end position="249"/>
    </location>
</feature>
<evidence type="ECO:0000259" key="6">
    <source>
        <dbReference type="SMART" id="SM01253"/>
    </source>
</evidence>
<comment type="similarity">
    <text evidence="1">Belongs to the KIN17 family.</text>
</comment>
<evidence type="ECO:0000256" key="4">
    <source>
        <dbReference type="ARBA" id="ARBA00022833"/>
    </source>
</evidence>
<evidence type="ECO:0000313" key="8">
    <source>
        <dbReference type="EMBL" id="KAA1131410.1"/>
    </source>
</evidence>
<dbReference type="OrthoDB" id="10266249at2759"/>
<feature type="compositionally biased region" description="Basic and acidic residues" evidence="5">
    <location>
        <begin position="313"/>
        <end position="324"/>
    </location>
</feature>
<feature type="region of interest" description="Disordered" evidence="5">
    <location>
        <begin position="184"/>
        <end position="342"/>
    </location>
</feature>
<dbReference type="AlphaFoldDB" id="A0A5B0MUZ9"/>
<dbReference type="Pfam" id="PF25095">
    <property type="entry name" value="C2H2-zf_KIN17"/>
    <property type="match status" value="1"/>
</dbReference>
<evidence type="ECO:0000256" key="5">
    <source>
        <dbReference type="SAM" id="MobiDB-lite"/>
    </source>
</evidence>